<evidence type="ECO:0000256" key="3">
    <source>
        <dbReference type="ARBA" id="ARBA00022833"/>
    </source>
</evidence>
<organism evidence="4 5">
    <name type="scientific">Aquilegia coerulea</name>
    <name type="common">Rocky mountain columbine</name>
    <dbReference type="NCBI Taxonomy" id="218851"/>
    <lineage>
        <taxon>Eukaryota</taxon>
        <taxon>Viridiplantae</taxon>
        <taxon>Streptophyta</taxon>
        <taxon>Embryophyta</taxon>
        <taxon>Tracheophyta</taxon>
        <taxon>Spermatophyta</taxon>
        <taxon>Magnoliopsida</taxon>
        <taxon>Ranunculales</taxon>
        <taxon>Ranunculaceae</taxon>
        <taxon>Thalictroideae</taxon>
        <taxon>Aquilegia</taxon>
    </lineage>
</organism>
<evidence type="ECO:0000313" key="5">
    <source>
        <dbReference type="Proteomes" id="UP000230069"/>
    </source>
</evidence>
<keyword evidence="3" id="KW-0862">Zinc</keyword>
<dbReference type="InParanoid" id="A0A2G5DHK4"/>
<dbReference type="PANTHER" id="PTHR12857:SF0">
    <property type="entry name" value="CXXC MOTIF CONTAINING ZINC BINDING PROTEIN"/>
    <property type="match status" value="1"/>
</dbReference>
<dbReference type="OrthoDB" id="10248838at2759"/>
<dbReference type="AlphaFoldDB" id="A0A2G5DHK4"/>
<accession>A0A2G5DHK4</accession>
<dbReference type="GO" id="GO:0008270">
    <property type="term" value="F:zinc ion binding"/>
    <property type="evidence" value="ECO:0007669"/>
    <property type="project" value="TreeGrafter"/>
</dbReference>
<proteinExistence type="inferred from homology"/>
<reference evidence="4 5" key="1">
    <citation type="submission" date="2017-09" db="EMBL/GenBank/DDBJ databases">
        <title>WGS assembly of Aquilegia coerulea Goldsmith.</title>
        <authorList>
            <person name="Hodges S."/>
            <person name="Kramer E."/>
            <person name="Nordborg M."/>
            <person name="Tomkins J."/>
            <person name="Borevitz J."/>
            <person name="Derieg N."/>
            <person name="Yan J."/>
            <person name="Mihaltcheva S."/>
            <person name="Hayes R.D."/>
            <person name="Rokhsar D."/>
        </authorList>
    </citation>
    <scope>NUCLEOTIDE SEQUENCE [LARGE SCALE GENOMIC DNA]</scope>
    <source>
        <strain evidence="5">cv. Goldsmith</strain>
    </source>
</reference>
<evidence type="ECO:0000256" key="1">
    <source>
        <dbReference type="ARBA" id="ARBA00007818"/>
    </source>
</evidence>
<gene>
    <name evidence="4" type="ORF">AQUCO_02000274v1</name>
</gene>
<dbReference type="Pfam" id="PF05907">
    <property type="entry name" value="CXXC_Zn-b_euk"/>
    <property type="match status" value="1"/>
</dbReference>
<dbReference type="InterPro" id="IPR008584">
    <property type="entry name" value="CXXC_Zn-binding_euk"/>
</dbReference>
<protein>
    <submittedName>
        <fullName evidence="4">Uncharacterized protein</fullName>
    </submittedName>
</protein>
<evidence type="ECO:0000313" key="4">
    <source>
        <dbReference type="EMBL" id="PIA42707.1"/>
    </source>
</evidence>
<dbReference type="PANTHER" id="PTHR12857">
    <property type="entry name" value="CXXC MOTIF CONTAINING ZINC BINDING PROTEIN"/>
    <property type="match status" value="1"/>
</dbReference>
<dbReference type="EMBL" id="KZ305037">
    <property type="protein sequence ID" value="PIA42707.1"/>
    <property type="molecule type" value="Genomic_DNA"/>
</dbReference>
<name>A0A2G5DHK4_AQUCA</name>
<dbReference type="SUPFAM" id="SSF141678">
    <property type="entry name" value="MAL13P1.257-like"/>
    <property type="match status" value="1"/>
</dbReference>
<evidence type="ECO:0000256" key="2">
    <source>
        <dbReference type="ARBA" id="ARBA00022723"/>
    </source>
</evidence>
<keyword evidence="5" id="KW-1185">Reference proteome</keyword>
<dbReference type="Proteomes" id="UP000230069">
    <property type="component" value="Unassembled WGS sequence"/>
</dbReference>
<sequence length="136" mass="15110">MKCMNCGYVTQKDSCVMVSETLDHPSGKGFINLMQKCQICSRLGLLKLFPGCSLPLSREVSVLGDFTPVMEMEYEGLEPVDLSFGHGWVVNSLVGGKLHPINLANEREVGFYFDGQVEYSVSNVQTKLVRSKRNSL</sequence>
<comment type="similarity">
    <text evidence="1">Belongs to the UPF0587 family.</text>
</comment>
<keyword evidence="2" id="KW-0479">Metal-binding</keyword>